<protein>
    <recommendedName>
        <fullName evidence="4">Secreted protein</fullName>
    </recommendedName>
</protein>
<keyword evidence="3" id="KW-1185">Reference proteome</keyword>
<proteinExistence type="predicted"/>
<name>A0A3N4PMR9_9BACT</name>
<feature type="signal peptide" evidence="1">
    <location>
        <begin position="1"/>
        <end position="22"/>
    </location>
</feature>
<dbReference type="EMBL" id="RPDH01000002">
    <property type="protein sequence ID" value="RPE07929.1"/>
    <property type="molecule type" value="Genomic_DNA"/>
</dbReference>
<sequence length="77" mass="8717">MMKRKFALLPLLFVLLSIRAQASFSLPEILCRQYIFLLADLLPDTPNPPGSVQFNFANRVTPKNVFPRAGLHVGMKF</sequence>
<organism evidence="2 3">
    <name type="scientific">Chitinophaga lutea</name>
    <dbReference type="NCBI Taxonomy" id="2488634"/>
    <lineage>
        <taxon>Bacteria</taxon>
        <taxon>Pseudomonadati</taxon>
        <taxon>Bacteroidota</taxon>
        <taxon>Chitinophagia</taxon>
        <taxon>Chitinophagales</taxon>
        <taxon>Chitinophagaceae</taxon>
        <taxon>Chitinophaga</taxon>
    </lineage>
</organism>
<evidence type="ECO:0000313" key="3">
    <source>
        <dbReference type="Proteomes" id="UP000278351"/>
    </source>
</evidence>
<gene>
    <name evidence="2" type="ORF">EGT74_12690</name>
</gene>
<evidence type="ECO:0000313" key="2">
    <source>
        <dbReference type="EMBL" id="RPE07929.1"/>
    </source>
</evidence>
<evidence type="ECO:0008006" key="4">
    <source>
        <dbReference type="Google" id="ProtNLM"/>
    </source>
</evidence>
<dbReference type="Proteomes" id="UP000278351">
    <property type="component" value="Unassembled WGS sequence"/>
</dbReference>
<dbReference type="RefSeq" id="WP_123846929.1">
    <property type="nucleotide sequence ID" value="NZ_RPDH01000002.1"/>
</dbReference>
<keyword evidence="1" id="KW-0732">Signal</keyword>
<evidence type="ECO:0000256" key="1">
    <source>
        <dbReference type="SAM" id="SignalP"/>
    </source>
</evidence>
<accession>A0A3N4PMR9</accession>
<comment type="caution">
    <text evidence="2">The sequence shown here is derived from an EMBL/GenBank/DDBJ whole genome shotgun (WGS) entry which is preliminary data.</text>
</comment>
<reference evidence="2 3" key="1">
    <citation type="submission" date="2018-11" db="EMBL/GenBank/DDBJ databases">
        <title>Chitinophaga lutea sp.nov., isolate from arsenic contaminated soil.</title>
        <authorList>
            <person name="Zong Y."/>
        </authorList>
    </citation>
    <scope>NUCLEOTIDE SEQUENCE [LARGE SCALE GENOMIC DNA]</scope>
    <source>
        <strain evidence="2 3">ZY74</strain>
    </source>
</reference>
<feature type="chain" id="PRO_5018241065" description="Secreted protein" evidence="1">
    <location>
        <begin position="23"/>
        <end position="77"/>
    </location>
</feature>
<dbReference type="AlphaFoldDB" id="A0A3N4PMR9"/>